<evidence type="ECO:0000256" key="6">
    <source>
        <dbReference type="ARBA" id="ARBA00047539"/>
    </source>
</evidence>
<keyword evidence="9" id="KW-1185">Reference proteome</keyword>
<reference evidence="8 9" key="1">
    <citation type="journal article" date="2014" name="Nat. Commun.">
        <title>Klebsormidium flaccidum genome reveals primary factors for plant terrestrial adaptation.</title>
        <authorList>
            <person name="Hori K."/>
            <person name="Maruyama F."/>
            <person name="Fujisawa T."/>
            <person name="Togashi T."/>
            <person name="Yamamoto N."/>
            <person name="Seo M."/>
            <person name="Sato S."/>
            <person name="Yamada T."/>
            <person name="Mori H."/>
            <person name="Tajima N."/>
            <person name="Moriyama T."/>
            <person name="Ikeuchi M."/>
            <person name="Watanabe M."/>
            <person name="Wada H."/>
            <person name="Kobayashi K."/>
            <person name="Saito M."/>
            <person name="Masuda T."/>
            <person name="Sasaki-Sekimoto Y."/>
            <person name="Mashiguchi K."/>
            <person name="Awai K."/>
            <person name="Shimojima M."/>
            <person name="Masuda S."/>
            <person name="Iwai M."/>
            <person name="Nobusawa T."/>
            <person name="Narise T."/>
            <person name="Kondo S."/>
            <person name="Saito H."/>
            <person name="Sato R."/>
            <person name="Murakawa M."/>
            <person name="Ihara Y."/>
            <person name="Oshima-Yamada Y."/>
            <person name="Ohtaka K."/>
            <person name="Satoh M."/>
            <person name="Sonobe K."/>
            <person name="Ishii M."/>
            <person name="Ohtani R."/>
            <person name="Kanamori-Sato M."/>
            <person name="Honoki R."/>
            <person name="Miyazaki D."/>
            <person name="Mochizuki H."/>
            <person name="Umetsu J."/>
            <person name="Higashi K."/>
            <person name="Shibata D."/>
            <person name="Kamiya Y."/>
            <person name="Sato N."/>
            <person name="Nakamura Y."/>
            <person name="Tabata S."/>
            <person name="Ida S."/>
            <person name="Kurokawa K."/>
            <person name="Ohta H."/>
        </authorList>
    </citation>
    <scope>NUCLEOTIDE SEQUENCE [LARGE SCALE GENOMIC DNA]</scope>
    <source>
        <strain evidence="8 9">NIES-2285</strain>
    </source>
</reference>
<feature type="compositionally biased region" description="Polar residues" evidence="7">
    <location>
        <begin position="9"/>
        <end position="18"/>
    </location>
</feature>
<evidence type="ECO:0000256" key="4">
    <source>
        <dbReference type="ARBA" id="ARBA00015601"/>
    </source>
</evidence>
<evidence type="ECO:0000313" key="8">
    <source>
        <dbReference type="EMBL" id="GAQ79370.1"/>
    </source>
</evidence>
<dbReference type="InterPro" id="IPR015943">
    <property type="entry name" value="WD40/YVTN_repeat-like_dom_sf"/>
</dbReference>
<evidence type="ECO:0000313" key="9">
    <source>
        <dbReference type="Proteomes" id="UP000054558"/>
    </source>
</evidence>
<evidence type="ECO:0000256" key="7">
    <source>
        <dbReference type="SAM" id="MobiDB-lite"/>
    </source>
</evidence>
<sequence length="488" mass="53356">MACCAPAANGSQPNGASEQHTEVVARGPGYATPLDAFNSGEVEKLLYVVAVYTGTAIKKPDYLATIDVDPASPTYSQIIHRAPVPFVGDELHHTGWNACSSCHNLPGVQRKYLVAAGVLSSRIYAFDVLTDPRAPTVAKIVEPEEIQRFGLAFPHTSHCLATGDVMISFMGDVEGNSKGSGFLLLDSNFKPKGRWEATDKDSPPFGYDFWYQPRHNVLISSSWGAPKAFTKGFNPAHVGEGLYGQELYVYDWTHRTLKQKLDLGGTGLIPLEIRFLHEPNRSEGYVASALSSTLVRFFKKEDDTWDTQVAVTVPPKTVEGWALPHMPGLITDYVISLDDKYVYFSNWLHGDIRQYDISDTANPKLVGQVFVGGSIAKGGPVKVVGEEQPTVPTVKGHTLRGGPQMIQLSLDGSRLYVTNSLFSSWDNQFYPDLVSGGSHILKINVDKEKGGLTIDPDFFVDFGTEPEGPALAHEVRYPGGDCTSDIWT</sequence>
<dbReference type="OMA" id="AYDFWWH"/>
<name>A0A1Y1HL83_KLENI</name>
<dbReference type="AlphaFoldDB" id="A0A1Y1HL83"/>
<proteinExistence type="inferred from homology"/>
<feature type="region of interest" description="Disordered" evidence="7">
    <location>
        <begin position="1"/>
        <end position="21"/>
    </location>
</feature>
<gene>
    <name evidence="8" type="ORF">KFL_000290200</name>
</gene>
<dbReference type="SUPFAM" id="SSF75011">
    <property type="entry name" value="3-carboxy-cis,cis-mucoante lactonizing enzyme"/>
    <property type="match status" value="1"/>
</dbReference>
<evidence type="ECO:0000256" key="2">
    <source>
        <dbReference type="ARBA" id="ARBA00005606"/>
    </source>
</evidence>
<dbReference type="STRING" id="105231.A0A1Y1HL83"/>
<dbReference type="Gene3D" id="2.130.10.10">
    <property type="entry name" value="YVTN repeat-like/Quinoprotein amine dehydrogenase"/>
    <property type="match status" value="1"/>
</dbReference>
<evidence type="ECO:0000256" key="5">
    <source>
        <dbReference type="ARBA" id="ARBA00023266"/>
    </source>
</evidence>
<dbReference type="GO" id="GO:0018549">
    <property type="term" value="F:methanethiol oxidase activity"/>
    <property type="evidence" value="ECO:0007669"/>
    <property type="project" value="UniProtKB-EC"/>
</dbReference>
<dbReference type="GO" id="GO:0008430">
    <property type="term" value="F:selenium binding"/>
    <property type="evidence" value="ECO:0007669"/>
    <property type="project" value="InterPro"/>
</dbReference>
<comment type="similarity">
    <text evidence="2">Belongs to the selenium-binding protein family.</text>
</comment>
<dbReference type="Proteomes" id="UP000054558">
    <property type="component" value="Unassembled WGS sequence"/>
</dbReference>
<evidence type="ECO:0000256" key="3">
    <source>
        <dbReference type="ARBA" id="ARBA00012510"/>
    </source>
</evidence>
<protein>
    <recommendedName>
        <fullName evidence="4">Methanethiol oxidase</fullName>
        <ecNumber evidence="3">1.8.3.4</ecNumber>
    </recommendedName>
</protein>
<accession>A0A1Y1HL83</accession>
<dbReference type="PANTHER" id="PTHR23300:SF0">
    <property type="entry name" value="METHANETHIOL OXIDASE"/>
    <property type="match status" value="1"/>
</dbReference>
<dbReference type="OrthoDB" id="10252446at2759"/>
<dbReference type="EC" id="1.8.3.4" evidence="3"/>
<evidence type="ECO:0000256" key="1">
    <source>
        <dbReference type="ARBA" id="ARBA00005177"/>
    </source>
</evidence>
<dbReference type="Pfam" id="PF05694">
    <property type="entry name" value="SBP56"/>
    <property type="match status" value="1"/>
</dbReference>
<comment type="catalytic activity">
    <reaction evidence="6">
        <text>methanethiol + O2 + H2O = hydrogen sulfide + formaldehyde + H2O2 + H(+)</text>
        <dbReference type="Rhea" id="RHEA:11812"/>
        <dbReference type="ChEBI" id="CHEBI:15377"/>
        <dbReference type="ChEBI" id="CHEBI:15378"/>
        <dbReference type="ChEBI" id="CHEBI:15379"/>
        <dbReference type="ChEBI" id="CHEBI:16007"/>
        <dbReference type="ChEBI" id="CHEBI:16240"/>
        <dbReference type="ChEBI" id="CHEBI:16842"/>
        <dbReference type="ChEBI" id="CHEBI:29919"/>
        <dbReference type="EC" id="1.8.3.4"/>
    </reaction>
</comment>
<organism evidence="8 9">
    <name type="scientific">Klebsormidium nitens</name>
    <name type="common">Green alga</name>
    <name type="synonym">Ulothrix nitens</name>
    <dbReference type="NCBI Taxonomy" id="105231"/>
    <lineage>
        <taxon>Eukaryota</taxon>
        <taxon>Viridiplantae</taxon>
        <taxon>Streptophyta</taxon>
        <taxon>Klebsormidiophyceae</taxon>
        <taxon>Klebsormidiales</taxon>
        <taxon>Klebsormidiaceae</taxon>
        <taxon>Klebsormidium</taxon>
    </lineage>
</organism>
<comment type="pathway">
    <text evidence="1">Organosulfur degradation.</text>
</comment>
<keyword evidence="5" id="KW-0711">Selenium</keyword>
<dbReference type="InterPro" id="IPR008826">
    <property type="entry name" value="Se-bd"/>
</dbReference>
<dbReference type="PANTHER" id="PTHR23300">
    <property type="entry name" value="METHANETHIOL OXIDASE"/>
    <property type="match status" value="1"/>
</dbReference>
<dbReference type="EMBL" id="DF236978">
    <property type="protein sequence ID" value="GAQ79370.1"/>
    <property type="molecule type" value="Genomic_DNA"/>
</dbReference>